<keyword evidence="2" id="KW-1185">Reference proteome</keyword>
<name>A0A3S4ME18_9ENTR</name>
<dbReference type="KEGG" id="clap:NCTC11466_02122"/>
<organism evidence="1 2">
    <name type="scientific">Cedecea lapagei</name>
    <dbReference type="NCBI Taxonomy" id="158823"/>
    <lineage>
        <taxon>Bacteria</taxon>
        <taxon>Pseudomonadati</taxon>
        <taxon>Pseudomonadota</taxon>
        <taxon>Gammaproteobacteria</taxon>
        <taxon>Enterobacterales</taxon>
        <taxon>Enterobacteriaceae</taxon>
        <taxon>Cedecea</taxon>
    </lineage>
</organism>
<gene>
    <name evidence="1" type="ORF">NCTC11466_02122</name>
</gene>
<protein>
    <recommendedName>
        <fullName evidence="3">DNA binding HTH domain-containing protein</fullName>
    </recommendedName>
</protein>
<dbReference type="Proteomes" id="UP000274122">
    <property type="component" value="Chromosome"/>
</dbReference>
<accession>A0A3S4ME18</accession>
<sequence>MDLMKRRGNQLTLGRSWKVSEIKQLATMAGNTHTKLIAKHLGRSYESVRKMAWREGISLRRN</sequence>
<dbReference type="AlphaFoldDB" id="A0A3S4ME18"/>
<evidence type="ECO:0000313" key="1">
    <source>
        <dbReference type="EMBL" id="VEB97381.1"/>
    </source>
</evidence>
<reference evidence="1 2" key="1">
    <citation type="submission" date="2018-12" db="EMBL/GenBank/DDBJ databases">
        <authorList>
            <consortium name="Pathogen Informatics"/>
        </authorList>
    </citation>
    <scope>NUCLEOTIDE SEQUENCE [LARGE SCALE GENOMIC DNA]</scope>
    <source>
        <strain evidence="1 2">NCTC11466</strain>
    </source>
</reference>
<evidence type="ECO:0000313" key="2">
    <source>
        <dbReference type="Proteomes" id="UP000274122"/>
    </source>
</evidence>
<evidence type="ECO:0008006" key="3">
    <source>
        <dbReference type="Google" id="ProtNLM"/>
    </source>
</evidence>
<dbReference type="OrthoDB" id="6638491at2"/>
<proteinExistence type="predicted"/>
<dbReference type="EMBL" id="LR134201">
    <property type="protein sequence ID" value="VEB97381.1"/>
    <property type="molecule type" value="Genomic_DNA"/>
</dbReference>